<dbReference type="RefSeq" id="WP_073016442.1">
    <property type="nucleotide sequence ID" value="NZ_FQXU01000003.1"/>
</dbReference>
<dbReference type="InterPro" id="IPR052536">
    <property type="entry name" value="ABC-4_Integral_Memb_Prot"/>
</dbReference>
<dbReference type="Pfam" id="PF02687">
    <property type="entry name" value="FtsX"/>
    <property type="match status" value="2"/>
</dbReference>
<keyword evidence="4 6" id="KW-1133">Transmembrane helix</keyword>
<comment type="similarity">
    <text evidence="6">Belongs to the ABC-4 integral membrane protein family.</text>
</comment>
<feature type="transmembrane region" description="Helical" evidence="6">
    <location>
        <begin position="102"/>
        <end position="128"/>
    </location>
</feature>
<feature type="transmembrane region" description="Helical" evidence="6">
    <location>
        <begin position="241"/>
        <end position="267"/>
    </location>
</feature>
<feature type="domain" description="ABC3 transporter permease C-terminal" evidence="7">
    <location>
        <begin position="563"/>
        <end position="672"/>
    </location>
</feature>
<dbReference type="InterPro" id="IPR003838">
    <property type="entry name" value="ABC3_permease_C"/>
</dbReference>
<dbReference type="Proteomes" id="UP000184241">
    <property type="component" value="Unassembled WGS sequence"/>
</dbReference>
<reference evidence="8 9" key="1">
    <citation type="submission" date="2016-11" db="EMBL/GenBank/DDBJ databases">
        <authorList>
            <person name="Jaros S."/>
            <person name="Januszkiewicz K."/>
            <person name="Wedrychowicz H."/>
        </authorList>
    </citation>
    <scope>NUCLEOTIDE SEQUENCE [LARGE SCALE GENOMIC DNA]</scope>
    <source>
        <strain evidence="8 9">DSM 6191</strain>
    </source>
</reference>
<dbReference type="EMBL" id="FQXU01000003">
    <property type="protein sequence ID" value="SHH63122.1"/>
    <property type="molecule type" value="Genomic_DNA"/>
</dbReference>
<evidence type="ECO:0000313" key="9">
    <source>
        <dbReference type="Proteomes" id="UP000184241"/>
    </source>
</evidence>
<evidence type="ECO:0000256" key="1">
    <source>
        <dbReference type="ARBA" id="ARBA00004651"/>
    </source>
</evidence>
<feature type="transmembrane region" description="Helical" evidence="6">
    <location>
        <begin position="148"/>
        <end position="172"/>
    </location>
</feature>
<dbReference type="AlphaFoldDB" id="A0A1M5UJ65"/>
<comment type="subcellular location">
    <subcellularLocation>
        <location evidence="1 6">Cell membrane</location>
        <topology evidence="1 6">Multi-pass membrane protein</topology>
    </subcellularLocation>
</comment>
<evidence type="ECO:0000256" key="5">
    <source>
        <dbReference type="ARBA" id="ARBA00023136"/>
    </source>
</evidence>
<dbReference type="GO" id="GO:0005886">
    <property type="term" value="C:plasma membrane"/>
    <property type="evidence" value="ECO:0007669"/>
    <property type="project" value="UniProtKB-SubCell"/>
</dbReference>
<dbReference type="InterPro" id="IPR027022">
    <property type="entry name" value="ABC_permease_BceB-typ"/>
</dbReference>
<evidence type="ECO:0000256" key="2">
    <source>
        <dbReference type="ARBA" id="ARBA00022475"/>
    </source>
</evidence>
<evidence type="ECO:0000256" key="3">
    <source>
        <dbReference type="ARBA" id="ARBA00022692"/>
    </source>
</evidence>
<feature type="transmembrane region" description="Helical" evidence="6">
    <location>
        <begin position="17"/>
        <end position="37"/>
    </location>
</feature>
<dbReference type="PANTHER" id="PTHR46795:SF3">
    <property type="entry name" value="ABC TRANSPORTER PERMEASE"/>
    <property type="match status" value="1"/>
</dbReference>
<evidence type="ECO:0000259" key="7">
    <source>
        <dbReference type="Pfam" id="PF02687"/>
    </source>
</evidence>
<feature type="domain" description="ABC3 transporter permease C-terminal" evidence="7">
    <location>
        <begin position="64"/>
        <end position="178"/>
    </location>
</feature>
<gene>
    <name evidence="8" type="ORF">SAMN02745941_00547</name>
</gene>
<evidence type="ECO:0000256" key="4">
    <source>
        <dbReference type="ARBA" id="ARBA00022989"/>
    </source>
</evidence>
<organism evidence="8 9">
    <name type="scientific">Clostridium intestinale DSM 6191</name>
    <dbReference type="NCBI Taxonomy" id="1121320"/>
    <lineage>
        <taxon>Bacteria</taxon>
        <taxon>Bacillati</taxon>
        <taxon>Bacillota</taxon>
        <taxon>Clostridia</taxon>
        <taxon>Eubacteriales</taxon>
        <taxon>Clostridiaceae</taxon>
        <taxon>Clostridium</taxon>
    </lineage>
</organism>
<evidence type="ECO:0000256" key="6">
    <source>
        <dbReference type="PIRNR" id="PIRNR018968"/>
    </source>
</evidence>
<feature type="transmembrane region" description="Helical" evidence="6">
    <location>
        <begin position="201"/>
        <end position="221"/>
    </location>
</feature>
<keyword evidence="6" id="KW-0813">Transport</keyword>
<feature type="transmembrane region" description="Helical" evidence="6">
    <location>
        <begin position="648"/>
        <end position="674"/>
    </location>
</feature>
<feature type="transmembrane region" description="Helical" evidence="6">
    <location>
        <begin position="552"/>
        <end position="575"/>
    </location>
</feature>
<dbReference type="PIRSF" id="PIRSF018968">
    <property type="entry name" value="ABC_permease_BceB"/>
    <property type="match status" value="1"/>
</dbReference>
<feature type="transmembrane region" description="Helical" evidence="6">
    <location>
        <begin position="609"/>
        <end position="628"/>
    </location>
</feature>
<evidence type="ECO:0000313" key="8">
    <source>
        <dbReference type="EMBL" id="SHH63122.1"/>
    </source>
</evidence>
<feature type="transmembrane region" description="Helical" evidence="6">
    <location>
        <begin position="297"/>
        <end position="321"/>
    </location>
</feature>
<accession>A0A1M5UJ65</accession>
<dbReference type="PANTHER" id="PTHR46795">
    <property type="entry name" value="ABC TRANSPORTER PERMEASE-RELATED-RELATED"/>
    <property type="match status" value="1"/>
</dbReference>
<keyword evidence="5 6" id="KW-0472">Membrane</keyword>
<protein>
    <submittedName>
        <fullName evidence="8">Putative ABC transport system permease protein</fullName>
    </submittedName>
</protein>
<proteinExistence type="inferred from homology"/>
<keyword evidence="2 6" id="KW-1003">Cell membrane</keyword>
<feature type="transmembrane region" description="Helical" evidence="6">
    <location>
        <begin position="57"/>
        <end position="77"/>
    </location>
</feature>
<keyword evidence="3 6" id="KW-0812">Transmembrane</keyword>
<dbReference type="GO" id="GO:0055085">
    <property type="term" value="P:transmembrane transport"/>
    <property type="evidence" value="ECO:0007669"/>
    <property type="project" value="UniProtKB-UniRule"/>
</dbReference>
<name>A0A1M5UJ65_9CLOT</name>
<sequence length="681" mass="78249">MYAKLALSNARKSIRDYVIYFVTLIICVSMFYAFLSLSSSHYELITEDTYNFEYLKIMLKYATYIITGLLIVLIAYVNKYMIKRRKREFATYILLGIPQRNVAFMFFIETLVMGMISIAFGIFLGTLFSQLVTALILMTANQEIIFSFKLYLDTIAITLLFFSLMFCIIGLINVRTLSKSKLINMLNDEKKTEFQFKRGKSIYISVFIAAILFYILCGFSVHKILLVVGNPDLKQGNEITYFGIAIISFIIGTYTLFYSLSYVLILIKERWIKFKYEYTNLFLIGAVVSKIKTAPMLMATISLTFLGAALCFTLTLLLSQWSLGYLDNRIPFDTIVANKLNIMSSEEDISKIDYSGLVKKLENENFDIKDYCEVEQYYIYDKKLYDTDVKNMPLFAISLGDYNHLRKMLGFSEVQLGDNEFTTQWLKLVDDSLLNDYISENSTLKINDKEFKLSSNPYYKDSIGEYIYNSREGGLVVLPDELCKSLTLAAKDFYAKSTSKVSNDALVKIERDIIPKWFMENHSNMLSNKNKNNPLTIRLKAAETNEILNVTLGMRILGIYGGAVLLMISLTVLALQQLSDSIEHKGRFNTLRKLGIDNKEIGRLILKQISLYFTLPIIVAVFGFYIFFNAFQTASKTIIDIYIGGKAFMFNISISLFLIIVIYVCYFVATYYSFKRNVDVR</sequence>